<dbReference type="GO" id="GO:1990757">
    <property type="term" value="F:ubiquitin ligase activator activity"/>
    <property type="evidence" value="ECO:0007669"/>
    <property type="project" value="TreeGrafter"/>
</dbReference>
<proteinExistence type="predicted"/>
<evidence type="ECO:0000256" key="8">
    <source>
        <dbReference type="SAM" id="SignalP"/>
    </source>
</evidence>
<dbReference type="AlphaFoldDB" id="A0A2U1QNS9"/>
<evidence type="ECO:0000256" key="2">
    <source>
        <dbReference type="ARBA" id="ARBA00022618"/>
    </source>
</evidence>
<dbReference type="PANTHER" id="PTHR19918">
    <property type="entry name" value="CELL DIVISION CYCLE 20 CDC20 FIZZY -RELATED"/>
    <property type="match status" value="1"/>
</dbReference>
<dbReference type="PROSITE" id="PS50082">
    <property type="entry name" value="WD_REPEATS_2"/>
    <property type="match status" value="3"/>
</dbReference>
<evidence type="ECO:0000256" key="1">
    <source>
        <dbReference type="ARBA" id="ARBA00022574"/>
    </source>
</evidence>
<dbReference type="PROSITE" id="PS00678">
    <property type="entry name" value="WD_REPEATS_1"/>
    <property type="match status" value="1"/>
</dbReference>
<dbReference type="InterPro" id="IPR019775">
    <property type="entry name" value="WD40_repeat_CS"/>
</dbReference>
<keyword evidence="5" id="KW-0131">Cell cycle</keyword>
<dbReference type="STRING" id="35608.A0A2U1QNS9"/>
<keyword evidence="1 7" id="KW-0853">WD repeat</keyword>
<dbReference type="OrthoDB" id="10263272at2759"/>
<dbReference type="InterPro" id="IPR015943">
    <property type="entry name" value="WD40/YVTN_repeat-like_dom_sf"/>
</dbReference>
<dbReference type="UniPathway" id="UPA00143"/>
<evidence type="ECO:0000256" key="3">
    <source>
        <dbReference type="ARBA" id="ARBA00022737"/>
    </source>
</evidence>
<keyword evidence="8" id="KW-0732">Signal</keyword>
<feature type="repeat" description="WD" evidence="7">
    <location>
        <begin position="64"/>
        <end position="89"/>
    </location>
</feature>
<dbReference type="PANTHER" id="PTHR19918:SF8">
    <property type="entry name" value="FI02843P"/>
    <property type="match status" value="1"/>
</dbReference>
<evidence type="ECO:0000313" key="9">
    <source>
        <dbReference type="EMBL" id="PWA99638.1"/>
    </source>
</evidence>
<evidence type="ECO:0000256" key="6">
    <source>
        <dbReference type="ARBA" id="ARBA00023425"/>
    </source>
</evidence>
<accession>A0A2U1QNS9</accession>
<dbReference type="GO" id="GO:0051301">
    <property type="term" value="P:cell division"/>
    <property type="evidence" value="ECO:0007669"/>
    <property type="project" value="UniProtKB-KW"/>
</dbReference>
<dbReference type="Proteomes" id="UP000245207">
    <property type="component" value="Unassembled WGS sequence"/>
</dbReference>
<comment type="function">
    <text evidence="6">Component of the anaphase promoting complex/cyclosome (APC/C), a cell cycle-regulated E3 ubiquitin-protein ligase complex that controls progression through mitosis and the G1 phase of the cell cycle.</text>
</comment>
<keyword evidence="3" id="KW-0677">Repeat</keyword>
<evidence type="ECO:0000256" key="5">
    <source>
        <dbReference type="ARBA" id="ARBA00023306"/>
    </source>
</evidence>
<evidence type="ECO:0000256" key="7">
    <source>
        <dbReference type="PROSITE-ProRule" id="PRU00221"/>
    </source>
</evidence>
<keyword evidence="10" id="KW-1185">Reference proteome</keyword>
<protein>
    <submittedName>
        <fullName evidence="9">WD40 repeat-containing protein</fullName>
    </submittedName>
</protein>
<feature type="repeat" description="WD" evidence="7">
    <location>
        <begin position="174"/>
        <end position="195"/>
    </location>
</feature>
<organism evidence="9 10">
    <name type="scientific">Artemisia annua</name>
    <name type="common">Sweet wormwood</name>
    <dbReference type="NCBI Taxonomy" id="35608"/>
    <lineage>
        <taxon>Eukaryota</taxon>
        <taxon>Viridiplantae</taxon>
        <taxon>Streptophyta</taxon>
        <taxon>Embryophyta</taxon>
        <taxon>Tracheophyta</taxon>
        <taxon>Spermatophyta</taxon>
        <taxon>Magnoliopsida</taxon>
        <taxon>eudicotyledons</taxon>
        <taxon>Gunneridae</taxon>
        <taxon>Pentapetalae</taxon>
        <taxon>asterids</taxon>
        <taxon>campanulids</taxon>
        <taxon>Asterales</taxon>
        <taxon>Asteraceae</taxon>
        <taxon>Asteroideae</taxon>
        <taxon>Anthemideae</taxon>
        <taxon>Artemisiinae</taxon>
        <taxon>Artemisia</taxon>
    </lineage>
</organism>
<dbReference type="InterPro" id="IPR036322">
    <property type="entry name" value="WD40_repeat_dom_sf"/>
</dbReference>
<keyword evidence="2" id="KW-0132">Cell division</keyword>
<sequence>MGQSMNFYRLMMMIVAPLQVSSGHMMEHTVTSVKWAHDGTHLAVGFNNSEVQLWDASTILLTPGDQLASGGNDNRIFIWNLASNQRLRCFSDHTAATKALAWCPFENNLLASGGELGDHCIKFWNTNTDGEPLNYVDTGSQWHQLTLRKYPSMVKLTELHRHSSRVLQMTEGEWSPDGYTVASVGADEQLRFWNVFGKAYRKKLAEACNVNRTRILAFEYKPPTSLHGVKSPDGYTVASVGADEQLRFWNVFGKAYRKKLAEACNVNRTRILAFEYKPPTSLHGIKAYFGKNLSVASVSPKGGKMDGSENRSFYSTNNMGTFAHF</sequence>
<feature type="chain" id="PRO_5015533470" evidence="8">
    <location>
        <begin position="24"/>
        <end position="325"/>
    </location>
</feature>
<dbReference type="SUPFAM" id="SSF50978">
    <property type="entry name" value="WD40 repeat-like"/>
    <property type="match status" value="1"/>
</dbReference>
<dbReference type="GO" id="GO:0005680">
    <property type="term" value="C:anaphase-promoting complex"/>
    <property type="evidence" value="ECO:0007669"/>
    <property type="project" value="TreeGrafter"/>
</dbReference>
<dbReference type="GO" id="GO:0031145">
    <property type="term" value="P:anaphase-promoting complex-dependent catabolic process"/>
    <property type="evidence" value="ECO:0007669"/>
    <property type="project" value="TreeGrafter"/>
</dbReference>
<dbReference type="GO" id="GO:0016567">
    <property type="term" value="P:protein ubiquitination"/>
    <property type="evidence" value="ECO:0007669"/>
    <property type="project" value="UniProtKB-UniPathway"/>
</dbReference>
<dbReference type="EMBL" id="PKPP01000011">
    <property type="protein sequence ID" value="PWA99638.1"/>
    <property type="molecule type" value="Genomic_DNA"/>
</dbReference>
<evidence type="ECO:0000313" key="10">
    <source>
        <dbReference type="Proteomes" id="UP000245207"/>
    </source>
</evidence>
<gene>
    <name evidence="9" type="ORF">CTI12_AA004530</name>
</gene>
<feature type="repeat" description="WD" evidence="7">
    <location>
        <begin position="30"/>
        <end position="58"/>
    </location>
</feature>
<dbReference type="GO" id="GO:0010997">
    <property type="term" value="F:anaphase-promoting complex binding"/>
    <property type="evidence" value="ECO:0007669"/>
    <property type="project" value="InterPro"/>
</dbReference>
<dbReference type="GO" id="GO:1905786">
    <property type="term" value="P:positive regulation of anaphase-promoting complex-dependent catabolic process"/>
    <property type="evidence" value="ECO:0007669"/>
    <property type="project" value="TreeGrafter"/>
</dbReference>
<dbReference type="SMART" id="SM00320">
    <property type="entry name" value="WD40"/>
    <property type="match status" value="4"/>
</dbReference>
<dbReference type="Gene3D" id="2.130.10.10">
    <property type="entry name" value="YVTN repeat-like/Quinoprotein amine dehydrogenase"/>
    <property type="match status" value="2"/>
</dbReference>
<evidence type="ECO:0000256" key="4">
    <source>
        <dbReference type="ARBA" id="ARBA00022776"/>
    </source>
</evidence>
<dbReference type="Pfam" id="PF00400">
    <property type="entry name" value="WD40"/>
    <property type="match status" value="3"/>
</dbReference>
<feature type="signal peptide" evidence="8">
    <location>
        <begin position="1"/>
        <end position="23"/>
    </location>
</feature>
<reference evidence="9 10" key="1">
    <citation type="journal article" date="2018" name="Mol. Plant">
        <title>The genome of Artemisia annua provides insight into the evolution of Asteraceae family and artemisinin biosynthesis.</title>
        <authorList>
            <person name="Shen Q."/>
            <person name="Zhang L."/>
            <person name="Liao Z."/>
            <person name="Wang S."/>
            <person name="Yan T."/>
            <person name="Shi P."/>
            <person name="Liu M."/>
            <person name="Fu X."/>
            <person name="Pan Q."/>
            <person name="Wang Y."/>
            <person name="Lv Z."/>
            <person name="Lu X."/>
            <person name="Zhang F."/>
            <person name="Jiang W."/>
            <person name="Ma Y."/>
            <person name="Chen M."/>
            <person name="Hao X."/>
            <person name="Li L."/>
            <person name="Tang Y."/>
            <person name="Lv G."/>
            <person name="Zhou Y."/>
            <person name="Sun X."/>
            <person name="Brodelius P.E."/>
            <person name="Rose J.K.C."/>
            <person name="Tang K."/>
        </authorList>
    </citation>
    <scope>NUCLEOTIDE SEQUENCE [LARGE SCALE GENOMIC DNA]</scope>
    <source>
        <strain evidence="10">cv. Huhao1</strain>
        <tissue evidence="9">Leaf</tissue>
    </source>
</reference>
<comment type="caution">
    <text evidence="9">The sequence shown here is derived from an EMBL/GenBank/DDBJ whole genome shotgun (WGS) entry which is preliminary data.</text>
</comment>
<dbReference type="InterPro" id="IPR033010">
    <property type="entry name" value="Cdc20/Fizzy"/>
</dbReference>
<name>A0A2U1QNS9_ARTAN</name>
<keyword evidence="4" id="KW-0498">Mitosis</keyword>
<dbReference type="InterPro" id="IPR001680">
    <property type="entry name" value="WD40_rpt"/>
</dbReference>